<comment type="caution">
    <text evidence="2">The sequence shown here is derived from an EMBL/GenBank/DDBJ whole genome shotgun (WGS) entry which is preliminary data.</text>
</comment>
<name>A0AAD2JPI6_9STRA</name>
<dbReference type="InterPro" id="IPR029058">
    <property type="entry name" value="AB_hydrolase_fold"/>
</dbReference>
<feature type="compositionally biased region" description="Acidic residues" evidence="1">
    <location>
        <begin position="527"/>
        <end position="538"/>
    </location>
</feature>
<sequence>MQQILPIYVLKYCILSVIIPKSSLCDAHSDKFRPSFPIISRGGSSFPNDHYATDNFHAQFQEEDRYPSRRPTATPKSLRRSISRSSTKDQSRNFMTDWDIRAMRQVSSYDPFSATTMDAYDDYDSSSEEIMENDNNVKNYHRTMEDNFDTLRQNYGDDNNANDNSPVVYKYYGRSRARGNASNPVHFILLGPNVDHWKDIGQLLASRGFNVMACERLEKESNKNRSKDAPNLVMDILQVMKWKKVVLVGCDKESLLAMETAMMLSGDQVAGLVLCGDLTEADSQSSASGFDVLDSFLKQTLQCPFVIVWDGDAPSLIHGSSARESVESNTSDRCLILGGGSAPHRTKPEQFTWILTRFVEEKIELVTQQQQQQQQQQRRPRIVRHHESVSKSMRLLQALNVPFGINSLVSPEGRLLLGRAAAAALFYIAMMKVVVVQYGILRGGLITIQSRFDSVATFRAKVFQAIGAFFLNYGYIPRLFKIGNEDSKRNVDSETVESTTESQEETKKDKKRRRKRNKKEANRMEDETVEPPTDEDDTAIQSPAEIQGPTKKPFFFLDPIIA</sequence>
<accession>A0AAD2JPI6</accession>
<dbReference type="AlphaFoldDB" id="A0AAD2JPI6"/>
<evidence type="ECO:0000256" key="1">
    <source>
        <dbReference type="SAM" id="MobiDB-lite"/>
    </source>
</evidence>
<organism evidence="2 3">
    <name type="scientific">Cylindrotheca closterium</name>
    <dbReference type="NCBI Taxonomy" id="2856"/>
    <lineage>
        <taxon>Eukaryota</taxon>
        <taxon>Sar</taxon>
        <taxon>Stramenopiles</taxon>
        <taxon>Ochrophyta</taxon>
        <taxon>Bacillariophyta</taxon>
        <taxon>Bacillariophyceae</taxon>
        <taxon>Bacillariophycidae</taxon>
        <taxon>Bacillariales</taxon>
        <taxon>Bacillariaceae</taxon>
        <taxon>Cylindrotheca</taxon>
    </lineage>
</organism>
<evidence type="ECO:0000313" key="3">
    <source>
        <dbReference type="Proteomes" id="UP001295423"/>
    </source>
</evidence>
<evidence type="ECO:0000313" key="2">
    <source>
        <dbReference type="EMBL" id="CAJ1969606.1"/>
    </source>
</evidence>
<proteinExistence type="predicted"/>
<reference evidence="2" key="1">
    <citation type="submission" date="2023-08" db="EMBL/GenBank/DDBJ databases">
        <authorList>
            <person name="Audoor S."/>
            <person name="Bilcke G."/>
        </authorList>
    </citation>
    <scope>NUCLEOTIDE SEQUENCE</scope>
</reference>
<feature type="region of interest" description="Disordered" evidence="1">
    <location>
        <begin position="62"/>
        <end position="90"/>
    </location>
</feature>
<dbReference type="Proteomes" id="UP001295423">
    <property type="component" value="Unassembled WGS sequence"/>
</dbReference>
<gene>
    <name evidence="2" type="ORF">CYCCA115_LOCUS23796</name>
</gene>
<dbReference type="SUPFAM" id="SSF53474">
    <property type="entry name" value="alpha/beta-Hydrolases"/>
    <property type="match status" value="1"/>
</dbReference>
<feature type="region of interest" description="Disordered" evidence="1">
    <location>
        <begin position="490"/>
        <end position="562"/>
    </location>
</feature>
<protein>
    <submittedName>
        <fullName evidence="2">Uncharacterized protein</fullName>
    </submittedName>
</protein>
<keyword evidence="3" id="KW-1185">Reference proteome</keyword>
<feature type="compositionally biased region" description="Basic residues" evidence="1">
    <location>
        <begin position="509"/>
        <end position="518"/>
    </location>
</feature>
<dbReference type="Gene3D" id="3.40.50.1820">
    <property type="entry name" value="alpha/beta hydrolase"/>
    <property type="match status" value="1"/>
</dbReference>
<dbReference type="EMBL" id="CAKOGP040002424">
    <property type="protein sequence ID" value="CAJ1969606.1"/>
    <property type="molecule type" value="Genomic_DNA"/>
</dbReference>